<dbReference type="EMBL" id="BMZB01000003">
    <property type="protein sequence ID" value="GGZ38281.1"/>
    <property type="molecule type" value="Genomic_DNA"/>
</dbReference>
<feature type="region of interest" description="Disordered" evidence="1">
    <location>
        <begin position="1"/>
        <end position="30"/>
    </location>
</feature>
<keyword evidence="3" id="KW-1185">Reference proteome</keyword>
<proteinExistence type="predicted"/>
<evidence type="ECO:0000313" key="3">
    <source>
        <dbReference type="Proteomes" id="UP000662572"/>
    </source>
</evidence>
<name>A0A918UWI8_9CAUL</name>
<dbReference type="AlphaFoldDB" id="A0A918UWI8"/>
<organism evidence="2 3">
    <name type="scientific">Asticcacaulis endophyticus</name>
    <dbReference type="NCBI Taxonomy" id="1395890"/>
    <lineage>
        <taxon>Bacteria</taxon>
        <taxon>Pseudomonadati</taxon>
        <taxon>Pseudomonadota</taxon>
        <taxon>Alphaproteobacteria</taxon>
        <taxon>Caulobacterales</taxon>
        <taxon>Caulobacteraceae</taxon>
        <taxon>Asticcacaulis</taxon>
    </lineage>
</organism>
<dbReference type="Proteomes" id="UP000662572">
    <property type="component" value="Unassembled WGS sequence"/>
</dbReference>
<reference evidence="2" key="2">
    <citation type="submission" date="2020-09" db="EMBL/GenBank/DDBJ databases">
        <authorList>
            <person name="Sun Q."/>
            <person name="Kim S."/>
        </authorList>
    </citation>
    <scope>NUCLEOTIDE SEQUENCE</scope>
    <source>
        <strain evidence="2">KCTC 32296</strain>
    </source>
</reference>
<protein>
    <submittedName>
        <fullName evidence="2">Uncharacterized protein</fullName>
    </submittedName>
</protein>
<evidence type="ECO:0000313" key="2">
    <source>
        <dbReference type="EMBL" id="GGZ38281.1"/>
    </source>
</evidence>
<gene>
    <name evidence="2" type="ORF">GCM10011273_26040</name>
</gene>
<accession>A0A918UWI8</accession>
<sequence length="77" mass="7975">MLAAAIIMGPGWERTRSSVSNEAPPTEDDQANLTPKAMVVQVPAGGFELSASPLPIEGVNEAVPLSEDELAAGESKK</sequence>
<comment type="caution">
    <text evidence="2">The sequence shown here is derived from an EMBL/GenBank/DDBJ whole genome shotgun (WGS) entry which is preliminary data.</text>
</comment>
<reference evidence="2" key="1">
    <citation type="journal article" date="2014" name="Int. J. Syst. Evol. Microbiol.">
        <title>Complete genome sequence of Corynebacterium casei LMG S-19264T (=DSM 44701T), isolated from a smear-ripened cheese.</title>
        <authorList>
            <consortium name="US DOE Joint Genome Institute (JGI-PGF)"/>
            <person name="Walter F."/>
            <person name="Albersmeier A."/>
            <person name="Kalinowski J."/>
            <person name="Ruckert C."/>
        </authorList>
    </citation>
    <scope>NUCLEOTIDE SEQUENCE</scope>
    <source>
        <strain evidence="2">KCTC 32296</strain>
    </source>
</reference>
<evidence type="ECO:0000256" key="1">
    <source>
        <dbReference type="SAM" id="MobiDB-lite"/>
    </source>
</evidence>